<name>A0A6L2J806_TANCI</name>
<dbReference type="AlphaFoldDB" id="A0A6L2J806"/>
<dbReference type="EMBL" id="BKCJ010000423">
    <property type="protein sequence ID" value="GEU33061.1"/>
    <property type="molecule type" value="Genomic_DNA"/>
</dbReference>
<organism evidence="1">
    <name type="scientific">Tanacetum cinerariifolium</name>
    <name type="common">Dalmatian daisy</name>
    <name type="synonym">Chrysanthemum cinerariifolium</name>
    <dbReference type="NCBI Taxonomy" id="118510"/>
    <lineage>
        <taxon>Eukaryota</taxon>
        <taxon>Viridiplantae</taxon>
        <taxon>Streptophyta</taxon>
        <taxon>Embryophyta</taxon>
        <taxon>Tracheophyta</taxon>
        <taxon>Spermatophyta</taxon>
        <taxon>Magnoliopsida</taxon>
        <taxon>eudicotyledons</taxon>
        <taxon>Gunneridae</taxon>
        <taxon>Pentapetalae</taxon>
        <taxon>asterids</taxon>
        <taxon>campanulids</taxon>
        <taxon>Asterales</taxon>
        <taxon>Asteraceae</taxon>
        <taxon>Asteroideae</taxon>
        <taxon>Anthemideae</taxon>
        <taxon>Anthemidinae</taxon>
        <taxon>Tanacetum</taxon>
    </lineage>
</organism>
<evidence type="ECO:0000313" key="1">
    <source>
        <dbReference type="EMBL" id="GEU33061.1"/>
    </source>
</evidence>
<sequence>MIKLVSVIKPLDKAEEQKVEVEQPNVTEPITFIPTLITTATHESYDAQIGLSFTTPKPKKGKGIATRTEDSPFVENVKNVKLSRTGIRKVAVEEVKNVDALVKGVKDFLKQHIEILRKHNKKVKKIDDRKKKALRSTSKWDEHGVILKTMKNKVLPDLVTSISNMYAKLKEVLKSLNLDDSTPLPL</sequence>
<accession>A0A6L2J806</accession>
<comment type="caution">
    <text evidence="1">The sequence shown here is derived from an EMBL/GenBank/DDBJ whole genome shotgun (WGS) entry which is preliminary data.</text>
</comment>
<proteinExistence type="predicted"/>
<protein>
    <submittedName>
        <fullName evidence="1">Uncharacterized protein</fullName>
    </submittedName>
</protein>
<gene>
    <name evidence="1" type="ORF">Tci_005039</name>
</gene>
<reference evidence="1" key="1">
    <citation type="journal article" date="2019" name="Sci. Rep.">
        <title>Draft genome of Tanacetum cinerariifolium, the natural source of mosquito coil.</title>
        <authorList>
            <person name="Yamashiro T."/>
            <person name="Shiraishi A."/>
            <person name="Satake H."/>
            <person name="Nakayama K."/>
        </authorList>
    </citation>
    <scope>NUCLEOTIDE SEQUENCE</scope>
</reference>